<reference evidence="8" key="1">
    <citation type="journal article" date="2020" name="Stud. Mycol.">
        <title>101 Dothideomycetes genomes: a test case for predicting lifestyles and emergence of pathogens.</title>
        <authorList>
            <person name="Haridas S."/>
            <person name="Albert R."/>
            <person name="Binder M."/>
            <person name="Bloem J."/>
            <person name="Labutti K."/>
            <person name="Salamov A."/>
            <person name="Andreopoulos B."/>
            <person name="Baker S."/>
            <person name="Barry K."/>
            <person name="Bills G."/>
            <person name="Bluhm B."/>
            <person name="Cannon C."/>
            <person name="Castanera R."/>
            <person name="Culley D."/>
            <person name="Daum C."/>
            <person name="Ezra D."/>
            <person name="Gonzalez J."/>
            <person name="Henrissat B."/>
            <person name="Kuo A."/>
            <person name="Liang C."/>
            <person name="Lipzen A."/>
            <person name="Lutzoni F."/>
            <person name="Magnuson J."/>
            <person name="Mondo S."/>
            <person name="Nolan M."/>
            <person name="Ohm R."/>
            <person name="Pangilinan J."/>
            <person name="Park H.-J."/>
            <person name="Ramirez L."/>
            <person name="Alfaro M."/>
            <person name="Sun H."/>
            <person name="Tritt A."/>
            <person name="Yoshinaga Y."/>
            <person name="Zwiers L.-H."/>
            <person name="Turgeon B."/>
            <person name="Goodwin S."/>
            <person name="Spatafora J."/>
            <person name="Crous P."/>
            <person name="Grigoriev I."/>
        </authorList>
    </citation>
    <scope>NUCLEOTIDE SEQUENCE</scope>
    <source>
        <strain evidence="8">CBS 121739</strain>
    </source>
</reference>
<keyword evidence="9" id="KW-1185">Reference proteome</keyword>
<protein>
    <submittedName>
        <fullName evidence="8">WD40 repeat-like protein</fullName>
    </submittedName>
</protein>
<feature type="region of interest" description="Disordered" evidence="7">
    <location>
        <begin position="196"/>
        <end position="268"/>
    </location>
</feature>
<evidence type="ECO:0000256" key="4">
    <source>
        <dbReference type="ARBA" id="ARBA00022737"/>
    </source>
</evidence>
<sequence>MAPEISRQRPRKGKTQPEKKPEAASESDSDDSQSNDEAQEQSEDSEEIEELQDEESEVDKDDMELELEKLVFGDSAGFREGLRSFDVDKKGSGLDVDMSAATEDDGDDTAELGGLADGDLFFVDSGPATQAVIPSAQADLGAADQDIKESAAWEDSDDDRIMVSIASVPRLRKLRITEAEDVISGKEYSRRLRMQFERLNPPPDWAHPPKQSKRRRKSQTGGSETDSSDDEMDVDEELSAQPLAKLLQDSDALTKGPNGRNTKKRKLAAEKINISRLKDVPGEQPSSISSLSFHPTYPLLLSSGIAKTAWLHHILPYPPLPNPLVTSLHIPGQPLDTVSFHPSPTDTRVFLSSRRRHFHIWDLPSGNITKANHALSTDREQQTMDRFKISPCGKYIAFAGPITKSSGAVTIVSAITSQLVTHARIESSLADFAWWADGSGLSIVGTGGEVSEYSLLDRRFTAVWQDEGALHITTIALGGRSGHDDFFGGDRWIAIGSRSGIVNIYDRTAWLPGKQQKQQQKQKQQQQQHRPAPSKPTDSHPTTLIPRRPTPKKSLDNLVTTITCLAFAPDGQVLAMASRGKKDALRLVHLPSCSVFQNWPTQNTPLGRVTALAWTHGSVLAEGEGAGEGRGTGLYVMAVGNERGQIKLWEVGL</sequence>
<dbReference type="OrthoDB" id="1935146at2759"/>
<evidence type="ECO:0000313" key="8">
    <source>
        <dbReference type="EMBL" id="KAF2759960.1"/>
    </source>
</evidence>
<dbReference type="InterPro" id="IPR001680">
    <property type="entry name" value="WD40_rpt"/>
</dbReference>
<dbReference type="SMART" id="SM00320">
    <property type="entry name" value="WD40"/>
    <property type="match status" value="4"/>
</dbReference>
<dbReference type="Gene3D" id="2.130.10.10">
    <property type="entry name" value="YVTN repeat-like/Quinoprotein amine dehydrogenase"/>
    <property type="match status" value="1"/>
</dbReference>
<dbReference type="InterPro" id="IPR036322">
    <property type="entry name" value="WD40_repeat_dom_sf"/>
</dbReference>
<proteinExistence type="inferred from homology"/>
<comment type="subcellular location">
    <subcellularLocation>
        <location evidence="1">Nucleus</location>
        <location evidence="1">Nucleolus</location>
    </subcellularLocation>
</comment>
<dbReference type="RefSeq" id="XP_033602411.1">
    <property type="nucleotide sequence ID" value="XM_033743706.1"/>
</dbReference>
<feature type="compositionally biased region" description="Acidic residues" evidence="7">
    <location>
        <begin position="226"/>
        <end position="238"/>
    </location>
</feature>
<evidence type="ECO:0000256" key="6">
    <source>
        <dbReference type="ARBA" id="ARBA00025767"/>
    </source>
</evidence>
<evidence type="ECO:0000313" key="9">
    <source>
        <dbReference type="Proteomes" id="UP000799437"/>
    </source>
</evidence>
<gene>
    <name evidence="8" type="ORF">EJ05DRAFT_474986</name>
</gene>
<dbReference type="PANTHER" id="PTHR18359:SF0">
    <property type="entry name" value="U3 SMALL NUCLEOLAR RNA-ASSOCIATED PROTEIN 18 HOMOLOG"/>
    <property type="match status" value="1"/>
</dbReference>
<feature type="region of interest" description="Disordered" evidence="7">
    <location>
        <begin position="512"/>
        <end position="554"/>
    </location>
</feature>
<dbReference type="EMBL" id="ML996569">
    <property type="protein sequence ID" value="KAF2759960.1"/>
    <property type="molecule type" value="Genomic_DNA"/>
</dbReference>
<evidence type="ECO:0000256" key="7">
    <source>
        <dbReference type="SAM" id="MobiDB-lite"/>
    </source>
</evidence>
<feature type="region of interest" description="Disordered" evidence="7">
    <location>
        <begin position="1"/>
        <end position="62"/>
    </location>
</feature>
<dbReference type="InterPro" id="IPR045161">
    <property type="entry name" value="Utp18"/>
</dbReference>
<keyword evidence="3" id="KW-0853">WD repeat</keyword>
<feature type="compositionally biased region" description="Low complexity" evidence="7">
    <location>
        <begin position="514"/>
        <end position="528"/>
    </location>
</feature>
<organism evidence="8 9">
    <name type="scientific">Pseudovirgaria hyperparasitica</name>
    <dbReference type="NCBI Taxonomy" id="470096"/>
    <lineage>
        <taxon>Eukaryota</taxon>
        <taxon>Fungi</taxon>
        <taxon>Dikarya</taxon>
        <taxon>Ascomycota</taxon>
        <taxon>Pezizomycotina</taxon>
        <taxon>Dothideomycetes</taxon>
        <taxon>Dothideomycetes incertae sedis</taxon>
        <taxon>Acrospermales</taxon>
        <taxon>Acrospermaceae</taxon>
        <taxon>Pseudovirgaria</taxon>
    </lineage>
</organism>
<evidence type="ECO:0000256" key="3">
    <source>
        <dbReference type="ARBA" id="ARBA00022574"/>
    </source>
</evidence>
<feature type="compositionally biased region" description="Acidic residues" evidence="7">
    <location>
        <begin position="25"/>
        <end position="62"/>
    </location>
</feature>
<dbReference type="Proteomes" id="UP000799437">
    <property type="component" value="Unassembled WGS sequence"/>
</dbReference>
<keyword evidence="2" id="KW-0698">rRNA processing</keyword>
<dbReference type="PANTHER" id="PTHR18359">
    <property type="entry name" value="WD-REPEAT PROTEIN-RELATED"/>
    <property type="match status" value="1"/>
</dbReference>
<dbReference type="GO" id="GO:0006364">
    <property type="term" value="P:rRNA processing"/>
    <property type="evidence" value="ECO:0007669"/>
    <property type="project" value="UniProtKB-KW"/>
</dbReference>
<dbReference type="AlphaFoldDB" id="A0A6A6WDB9"/>
<dbReference type="InterPro" id="IPR015943">
    <property type="entry name" value="WD40/YVTN_repeat-like_dom_sf"/>
</dbReference>
<dbReference type="GO" id="GO:0034388">
    <property type="term" value="C:Pwp2p-containing subcomplex of 90S preribosome"/>
    <property type="evidence" value="ECO:0007669"/>
    <property type="project" value="TreeGrafter"/>
</dbReference>
<keyword evidence="5" id="KW-0539">Nucleus</keyword>
<name>A0A6A6WDB9_9PEZI</name>
<keyword evidence="4" id="KW-0677">Repeat</keyword>
<evidence type="ECO:0000256" key="1">
    <source>
        <dbReference type="ARBA" id="ARBA00004604"/>
    </source>
</evidence>
<dbReference type="SUPFAM" id="SSF50978">
    <property type="entry name" value="WD40 repeat-like"/>
    <property type="match status" value="1"/>
</dbReference>
<dbReference type="GeneID" id="54484760"/>
<evidence type="ECO:0000256" key="5">
    <source>
        <dbReference type="ARBA" id="ARBA00023242"/>
    </source>
</evidence>
<comment type="similarity">
    <text evidence="6">Belongs to the WD repeat UTP18 family.</text>
</comment>
<evidence type="ECO:0000256" key="2">
    <source>
        <dbReference type="ARBA" id="ARBA00022552"/>
    </source>
</evidence>
<dbReference type="GO" id="GO:0032040">
    <property type="term" value="C:small-subunit processome"/>
    <property type="evidence" value="ECO:0007669"/>
    <property type="project" value="TreeGrafter"/>
</dbReference>
<feature type="region of interest" description="Disordered" evidence="7">
    <location>
        <begin position="89"/>
        <end position="111"/>
    </location>
</feature>
<accession>A0A6A6WDB9</accession>